<dbReference type="GO" id="GO:0005811">
    <property type="term" value="C:lipid droplet"/>
    <property type="evidence" value="ECO:0007669"/>
    <property type="project" value="TreeGrafter"/>
</dbReference>
<dbReference type="InterPro" id="IPR036291">
    <property type="entry name" value="NAD(P)-bd_dom_sf"/>
</dbReference>
<dbReference type="PANTHER" id="PTHR44169:SF6">
    <property type="entry name" value="NADPH-DEPENDENT 1-ACYLDIHYDROXYACETONE PHOSPHATE REDUCTASE"/>
    <property type="match status" value="1"/>
</dbReference>
<dbReference type="OrthoDB" id="2102561at2759"/>
<dbReference type="Pfam" id="PF00106">
    <property type="entry name" value="adh_short"/>
    <property type="match status" value="1"/>
</dbReference>
<evidence type="ECO:0000313" key="6">
    <source>
        <dbReference type="Proteomes" id="UP000310158"/>
    </source>
</evidence>
<dbReference type="InterPro" id="IPR002347">
    <property type="entry name" value="SDR_fam"/>
</dbReference>
<evidence type="ECO:0000313" key="5">
    <source>
        <dbReference type="EMBL" id="THH14041.1"/>
    </source>
</evidence>
<dbReference type="Proteomes" id="UP000310158">
    <property type="component" value="Unassembled WGS sequence"/>
</dbReference>
<dbReference type="PANTHER" id="PTHR44169">
    <property type="entry name" value="NADPH-DEPENDENT 1-ACYLDIHYDROXYACETONE PHOSPHATE REDUCTASE"/>
    <property type="match status" value="1"/>
</dbReference>
<reference evidence="5 6" key="1">
    <citation type="submission" date="2019-02" db="EMBL/GenBank/DDBJ databases">
        <title>Genome sequencing of the rare red list fungi Bondarzewia mesenterica.</title>
        <authorList>
            <person name="Buettner E."/>
            <person name="Kellner H."/>
        </authorList>
    </citation>
    <scope>NUCLEOTIDE SEQUENCE [LARGE SCALE GENOMIC DNA]</scope>
    <source>
        <strain evidence="5 6">DSM 108281</strain>
    </source>
</reference>
<comment type="caution">
    <text evidence="5">The sequence shown here is derived from an EMBL/GenBank/DDBJ whole genome shotgun (WGS) entry which is preliminary data.</text>
</comment>
<evidence type="ECO:0000256" key="3">
    <source>
        <dbReference type="ARBA" id="ARBA00023002"/>
    </source>
</evidence>
<dbReference type="GO" id="GO:0019433">
    <property type="term" value="P:triglyceride catabolic process"/>
    <property type="evidence" value="ECO:0007669"/>
    <property type="project" value="TreeGrafter"/>
</dbReference>
<dbReference type="AlphaFoldDB" id="A0A4S4LR82"/>
<name>A0A4S4LR82_9AGAM</name>
<dbReference type="GO" id="GO:0000140">
    <property type="term" value="F:acylglycerone-phosphate reductase (NADP+) activity"/>
    <property type="evidence" value="ECO:0007669"/>
    <property type="project" value="TreeGrafter"/>
</dbReference>
<dbReference type="PRINTS" id="PR00080">
    <property type="entry name" value="SDRFAMILY"/>
</dbReference>
<organism evidence="5 6">
    <name type="scientific">Bondarzewia mesenterica</name>
    <dbReference type="NCBI Taxonomy" id="1095465"/>
    <lineage>
        <taxon>Eukaryota</taxon>
        <taxon>Fungi</taxon>
        <taxon>Dikarya</taxon>
        <taxon>Basidiomycota</taxon>
        <taxon>Agaricomycotina</taxon>
        <taxon>Agaricomycetes</taxon>
        <taxon>Russulales</taxon>
        <taxon>Bondarzewiaceae</taxon>
        <taxon>Bondarzewia</taxon>
    </lineage>
</organism>
<dbReference type="EMBL" id="SGPL01000307">
    <property type="protein sequence ID" value="THH14041.1"/>
    <property type="molecule type" value="Genomic_DNA"/>
</dbReference>
<evidence type="ECO:0000256" key="4">
    <source>
        <dbReference type="RuleBase" id="RU000363"/>
    </source>
</evidence>
<keyword evidence="6" id="KW-1185">Reference proteome</keyword>
<dbReference type="SUPFAM" id="SSF51735">
    <property type="entry name" value="NAD(P)-binding Rossmann-fold domains"/>
    <property type="match status" value="1"/>
</dbReference>
<evidence type="ECO:0000256" key="1">
    <source>
        <dbReference type="ARBA" id="ARBA00006484"/>
    </source>
</evidence>
<comment type="similarity">
    <text evidence="1 4">Belongs to the short-chain dehydrogenases/reductases (SDR) family.</text>
</comment>
<proteinExistence type="inferred from homology"/>
<dbReference type="GO" id="GO:0006654">
    <property type="term" value="P:phosphatidic acid biosynthetic process"/>
    <property type="evidence" value="ECO:0007669"/>
    <property type="project" value="TreeGrafter"/>
</dbReference>
<keyword evidence="3" id="KW-0560">Oxidoreductase</keyword>
<dbReference type="PROSITE" id="PS00061">
    <property type="entry name" value="ADH_SHORT"/>
    <property type="match status" value="1"/>
</dbReference>
<dbReference type="InterPro" id="IPR020904">
    <property type="entry name" value="Sc_DH/Rdtase_CS"/>
</dbReference>
<keyword evidence="2" id="KW-0521">NADP</keyword>
<dbReference type="Gene3D" id="3.40.50.720">
    <property type="entry name" value="NAD(P)-binding Rossmann-like Domain"/>
    <property type="match status" value="1"/>
</dbReference>
<sequence>MSQPAVAQKTVLITGCSEGGLRVFATARNTSTLEASQGLHIETLQLDVTDTNSILSAKSRVAELTGGKLDILVNNAGISYPYAAADVSLDEVKSLFNVNLFAVMEMVQQFLPLLLASADARIVQLGSLAGVMPVPFGAAYNASKAALHYYGDTLRVELAPFNVKVITFVLGNVRSNLSKPWHVLPANSIYQPIKQEYQSRRIDNFQKSAVPREPIARSIVEETLKSSPRAWVWGGANAWTVWFISTFLSRRGFDGILSKIFGLSKLASLATSTETYRFKQLLQKRRRGTKDISPLAAIIQQPRGVSRELQRLHTFLFYGQYGPARSDEEDHDGDVPSTERSTSAYTSISCHVSESESDIRIIEPVQLYDLPPLQSPCQETGHSSTMGSVSPSIKIRHAIEHAGFSTSTLHDVGMFHTAAKSLHCSKIRSGFTEG</sequence>
<protein>
    <submittedName>
        <fullName evidence="5">Uncharacterized protein</fullName>
    </submittedName>
</protein>
<dbReference type="GO" id="GO:0004806">
    <property type="term" value="F:triacylglycerol lipase activity"/>
    <property type="evidence" value="ECO:0007669"/>
    <property type="project" value="TreeGrafter"/>
</dbReference>
<gene>
    <name evidence="5" type="ORF">EW146_g6252</name>
</gene>
<accession>A0A4S4LR82</accession>
<dbReference type="GO" id="GO:0005783">
    <property type="term" value="C:endoplasmic reticulum"/>
    <property type="evidence" value="ECO:0007669"/>
    <property type="project" value="TreeGrafter"/>
</dbReference>
<dbReference type="CDD" id="cd05374">
    <property type="entry name" value="17beta-HSD-like_SDR_c"/>
    <property type="match status" value="1"/>
</dbReference>
<evidence type="ECO:0000256" key="2">
    <source>
        <dbReference type="ARBA" id="ARBA00022857"/>
    </source>
</evidence>
<dbReference type="PRINTS" id="PR00081">
    <property type="entry name" value="GDHRDH"/>
</dbReference>